<evidence type="ECO:0000256" key="1">
    <source>
        <dbReference type="ARBA" id="ARBA00001946"/>
    </source>
</evidence>
<dbReference type="GO" id="GO:0016787">
    <property type="term" value="F:hydrolase activity"/>
    <property type="evidence" value="ECO:0007669"/>
    <property type="project" value="UniProtKB-KW"/>
</dbReference>
<dbReference type="PANTHER" id="PTHR30001">
    <property type="entry name" value="RIBONUCLEASE"/>
    <property type="match status" value="1"/>
</dbReference>
<sequence>MGNTCFVAKSTSFLCYGLMDEKDKLLEITLADLEKPTLVGNIYLGRVDKVVKGIQAVFVELEEGVMGYLPLSPGQKYFYGDGKGTDRPPVQGDALLVQVVSDPIKSKAPKLTSAYSLAGHYFVLDTERTTLGVSNKLEDPEEVRRLRTLMAGKAETGTGLICRTNAAQVPAPVLEKELEGLFEKHHRIMETYRFRKSRTLLHRPEKAHLAYVKNLPSQQVDKYLYDDKELLVEAQLYFSENAPDRLEKCRLFPERGGILARQEKDSIWRHYDLGGKLRKALAEKVWLKSGASLVIQPTEALTVIDVNTEKFTGAKNQEETIRRTNLEAAEEIARQIRLRNISGIIVVDFIDMKMAAQKKELMAALESFCKTDPVQTHVVDMTALGLVEMTRKKVSKSLQAQFRDIFLDKGLQL</sequence>
<dbReference type="InterPro" id="IPR004659">
    <property type="entry name" value="RNase_E/G"/>
</dbReference>
<dbReference type="RefSeq" id="WP_162370642.1">
    <property type="nucleotide sequence ID" value="NZ_JAAEEH010000024.1"/>
</dbReference>
<evidence type="ECO:0000256" key="5">
    <source>
        <dbReference type="ARBA" id="ARBA00022884"/>
    </source>
</evidence>
<evidence type="ECO:0000256" key="2">
    <source>
        <dbReference type="ARBA" id="ARBA00022723"/>
    </source>
</evidence>
<dbReference type="Gene3D" id="2.40.50.140">
    <property type="entry name" value="Nucleic acid-binding proteins"/>
    <property type="match status" value="1"/>
</dbReference>
<dbReference type="InterPro" id="IPR019307">
    <property type="entry name" value="RNA-bd_AU-1/RNase_E/G"/>
</dbReference>
<dbReference type="SUPFAM" id="SSF50249">
    <property type="entry name" value="Nucleic acid-binding proteins"/>
    <property type="match status" value="1"/>
</dbReference>
<keyword evidence="5" id="KW-0694">RNA-binding</keyword>
<dbReference type="AlphaFoldDB" id="A0A7X5HWG1"/>
<keyword evidence="8" id="KW-1185">Reference proteome</keyword>
<evidence type="ECO:0000256" key="3">
    <source>
        <dbReference type="ARBA" id="ARBA00022801"/>
    </source>
</evidence>
<name>A0A7X5HWG1_9FIRM</name>
<comment type="cofactor">
    <cofactor evidence="1">
        <name>Mg(2+)</name>
        <dbReference type="ChEBI" id="CHEBI:18420"/>
    </cofactor>
</comment>
<dbReference type="CDD" id="cd04453">
    <property type="entry name" value="S1_RNase_E"/>
    <property type="match status" value="1"/>
</dbReference>
<dbReference type="InterPro" id="IPR003029">
    <property type="entry name" value="S1_domain"/>
</dbReference>
<organism evidence="7 8">
    <name type="scientific">Anaerotalea alkaliphila</name>
    <dbReference type="NCBI Taxonomy" id="2662126"/>
    <lineage>
        <taxon>Bacteria</taxon>
        <taxon>Bacillati</taxon>
        <taxon>Bacillota</taxon>
        <taxon>Clostridia</taxon>
        <taxon>Eubacteriales</taxon>
        <taxon>Anaerotalea</taxon>
    </lineage>
</organism>
<feature type="domain" description="S1 motif" evidence="6">
    <location>
        <begin position="40"/>
        <end position="72"/>
    </location>
</feature>
<gene>
    <name evidence="7" type="ORF">GXN74_09210</name>
</gene>
<protein>
    <submittedName>
        <fullName evidence="7">Ribonuclease E/G</fullName>
    </submittedName>
</protein>
<evidence type="ECO:0000256" key="4">
    <source>
        <dbReference type="ARBA" id="ARBA00022842"/>
    </source>
</evidence>
<dbReference type="Proteomes" id="UP000461585">
    <property type="component" value="Unassembled WGS sequence"/>
</dbReference>
<accession>A0A7X5HWG1</accession>
<dbReference type="InterPro" id="IPR012340">
    <property type="entry name" value="NA-bd_OB-fold"/>
</dbReference>
<evidence type="ECO:0000313" key="8">
    <source>
        <dbReference type="Proteomes" id="UP000461585"/>
    </source>
</evidence>
<comment type="caution">
    <text evidence="7">The sequence shown here is derived from an EMBL/GenBank/DDBJ whole genome shotgun (WGS) entry which is preliminary data.</text>
</comment>
<dbReference type="GO" id="GO:0005737">
    <property type="term" value="C:cytoplasm"/>
    <property type="evidence" value="ECO:0007669"/>
    <property type="project" value="TreeGrafter"/>
</dbReference>
<evidence type="ECO:0000313" key="7">
    <source>
        <dbReference type="EMBL" id="NDL67917.1"/>
    </source>
</evidence>
<keyword evidence="4" id="KW-0460">Magnesium</keyword>
<reference evidence="7 8" key="1">
    <citation type="submission" date="2020-01" db="EMBL/GenBank/DDBJ databases">
        <title>Anaeroalcalibacter tamaniensis gen. nov., sp. nov., moderately halophilic strictly anaerobic fermenter bacterium from mud volcano of Taman peninsula.</title>
        <authorList>
            <person name="Frolova A."/>
            <person name="Merkel A.Y."/>
            <person name="Slobodkin A.I."/>
        </authorList>
    </citation>
    <scope>NUCLEOTIDE SEQUENCE [LARGE SCALE GENOMIC DNA]</scope>
    <source>
        <strain evidence="7 8">F-3ap</strain>
    </source>
</reference>
<dbReference type="PROSITE" id="PS50126">
    <property type="entry name" value="S1"/>
    <property type="match status" value="1"/>
</dbReference>
<dbReference type="GO" id="GO:0003723">
    <property type="term" value="F:RNA binding"/>
    <property type="evidence" value="ECO:0007669"/>
    <property type="project" value="UniProtKB-KW"/>
</dbReference>
<dbReference type="Pfam" id="PF10150">
    <property type="entry name" value="RNase_E_G"/>
    <property type="match status" value="1"/>
</dbReference>
<keyword evidence="3" id="KW-0378">Hydrolase</keyword>
<evidence type="ECO:0000259" key="6">
    <source>
        <dbReference type="PROSITE" id="PS50126"/>
    </source>
</evidence>
<dbReference type="EMBL" id="JAAEEH010000024">
    <property type="protein sequence ID" value="NDL67917.1"/>
    <property type="molecule type" value="Genomic_DNA"/>
</dbReference>
<proteinExistence type="predicted"/>
<keyword evidence="2" id="KW-0479">Metal-binding</keyword>
<dbReference type="PANTHER" id="PTHR30001:SF0">
    <property type="entry name" value="RIBONUCLEASE G"/>
    <property type="match status" value="1"/>
</dbReference>
<dbReference type="GO" id="GO:0046872">
    <property type="term" value="F:metal ion binding"/>
    <property type="evidence" value="ECO:0007669"/>
    <property type="project" value="UniProtKB-KW"/>
</dbReference>
<dbReference type="GO" id="GO:0006364">
    <property type="term" value="P:rRNA processing"/>
    <property type="evidence" value="ECO:0007669"/>
    <property type="project" value="TreeGrafter"/>
</dbReference>
<dbReference type="GO" id="GO:0004540">
    <property type="term" value="F:RNA nuclease activity"/>
    <property type="evidence" value="ECO:0007669"/>
    <property type="project" value="InterPro"/>
</dbReference>